<dbReference type="Pfam" id="PF00027">
    <property type="entry name" value="cNMP_binding"/>
    <property type="match status" value="1"/>
</dbReference>
<evidence type="ECO:0000256" key="3">
    <source>
        <dbReference type="ARBA" id="ARBA00023163"/>
    </source>
</evidence>
<dbReference type="SUPFAM" id="SSF46785">
    <property type="entry name" value="Winged helix' DNA-binding domain"/>
    <property type="match status" value="1"/>
</dbReference>
<dbReference type="AlphaFoldDB" id="A0A7C1NU28"/>
<proteinExistence type="predicted"/>
<dbReference type="Gene3D" id="2.60.120.10">
    <property type="entry name" value="Jelly Rolls"/>
    <property type="match status" value="1"/>
</dbReference>
<dbReference type="InterPro" id="IPR036388">
    <property type="entry name" value="WH-like_DNA-bd_sf"/>
</dbReference>
<dbReference type="InterPro" id="IPR014710">
    <property type="entry name" value="RmlC-like_jellyroll"/>
</dbReference>
<dbReference type="GO" id="GO:0003700">
    <property type="term" value="F:DNA-binding transcription factor activity"/>
    <property type="evidence" value="ECO:0007669"/>
    <property type="project" value="InterPro"/>
</dbReference>
<keyword evidence="1" id="KW-0805">Transcription regulation</keyword>
<gene>
    <name evidence="6" type="ORF">ENP70_01605</name>
</gene>
<comment type="caution">
    <text evidence="6">The sequence shown here is derived from an EMBL/GenBank/DDBJ whole genome shotgun (WGS) entry which is preliminary data.</text>
</comment>
<evidence type="ECO:0000259" key="4">
    <source>
        <dbReference type="PROSITE" id="PS50042"/>
    </source>
</evidence>
<organism evidence="6">
    <name type="scientific">Agrobacterium albertimagni</name>
    <dbReference type="NCBI Taxonomy" id="147266"/>
    <lineage>
        <taxon>Bacteria</taxon>
        <taxon>Pseudomonadati</taxon>
        <taxon>Pseudomonadota</taxon>
        <taxon>Alphaproteobacteria</taxon>
        <taxon>Hyphomicrobiales</taxon>
        <taxon>Rhizobiaceae</taxon>
        <taxon>Rhizobium/Agrobacterium group</taxon>
        <taxon>Agrobacterium</taxon>
    </lineage>
</organism>
<accession>A0A7C1NU28</accession>
<dbReference type="CDD" id="cd00092">
    <property type="entry name" value="HTH_CRP"/>
    <property type="match status" value="1"/>
</dbReference>
<feature type="domain" description="Cyclic nucleotide-binding" evidence="4">
    <location>
        <begin position="11"/>
        <end position="81"/>
    </location>
</feature>
<dbReference type="InterPro" id="IPR012318">
    <property type="entry name" value="HTH_CRP"/>
</dbReference>
<dbReference type="InterPro" id="IPR036390">
    <property type="entry name" value="WH_DNA-bd_sf"/>
</dbReference>
<keyword evidence="3" id="KW-0804">Transcription</keyword>
<dbReference type="InterPro" id="IPR018490">
    <property type="entry name" value="cNMP-bd_dom_sf"/>
</dbReference>
<feature type="domain" description="HTH crp-type" evidence="5">
    <location>
        <begin position="136"/>
        <end position="206"/>
    </location>
</feature>
<dbReference type="SUPFAM" id="SSF51206">
    <property type="entry name" value="cAMP-binding domain-like"/>
    <property type="match status" value="1"/>
</dbReference>
<dbReference type="PROSITE" id="PS50042">
    <property type="entry name" value="CNMP_BINDING_3"/>
    <property type="match status" value="1"/>
</dbReference>
<evidence type="ECO:0000256" key="1">
    <source>
        <dbReference type="ARBA" id="ARBA00023015"/>
    </source>
</evidence>
<dbReference type="SMART" id="SM00419">
    <property type="entry name" value="HTH_CRP"/>
    <property type="match status" value="1"/>
</dbReference>
<evidence type="ECO:0000259" key="5">
    <source>
        <dbReference type="PROSITE" id="PS51063"/>
    </source>
</evidence>
<dbReference type="PRINTS" id="PR00034">
    <property type="entry name" value="HTHCRP"/>
</dbReference>
<dbReference type="InterPro" id="IPR018335">
    <property type="entry name" value="Tscrpt_reg_HTH_Crp-type_CS"/>
</dbReference>
<dbReference type="InterPro" id="IPR000595">
    <property type="entry name" value="cNMP-bd_dom"/>
</dbReference>
<dbReference type="Pfam" id="PF13545">
    <property type="entry name" value="HTH_Crp_2"/>
    <property type="match status" value="1"/>
</dbReference>
<dbReference type="GO" id="GO:0003677">
    <property type="term" value="F:DNA binding"/>
    <property type="evidence" value="ECO:0007669"/>
    <property type="project" value="UniProtKB-KW"/>
</dbReference>
<dbReference type="PROSITE" id="PS51063">
    <property type="entry name" value="HTH_CRP_2"/>
    <property type="match status" value="1"/>
</dbReference>
<dbReference type="CDD" id="cd00038">
    <property type="entry name" value="CAP_ED"/>
    <property type="match status" value="1"/>
</dbReference>
<dbReference type="SMART" id="SM00100">
    <property type="entry name" value="cNMP"/>
    <property type="match status" value="1"/>
</dbReference>
<protein>
    <submittedName>
        <fullName evidence="6">Cyclic nucleotide-binding domain-containing protein</fullName>
    </submittedName>
</protein>
<dbReference type="PROSITE" id="PS00042">
    <property type="entry name" value="HTH_CRP_1"/>
    <property type="match status" value="1"/>
</dbReference>
<dbReference type="Gene3D" id="1.10.10.10">
    <property type="entry name" value="Winged helix-like DNA-binding domain superfamily/Winged helix DNA-binding domain"/>
    <property type="match status" value="1"/>
</dbReference>
<keyword evidence="2" id="KW-0238">DNA-binding</keyword>
<sequence length="213" mass="23675">MPMQTAASITLNSRLSTSPRARCQAHIRPVTFHAPDCVIYAQGERTRSLYQIEYGAVRIYRLLADGRRQIVAFHLVGETFGFEINETHSFYAEAMVNTGLTSVERAAGGHLNDRLVGVALKAMVRAQEHLLVVGRQSSLEKIAVFLVDLADRQGGTDVIDLPMSRIDIGDYLGLTIETVSRTISKLRDMGIVKLRNARSIEIVKPEKLRILSN</sequence>
<evidence type="ECO:0000313" key="6">
    <source>
        <dbReference type="EMBL" id="HEB42408.1"/>
    </source>
</evidence>
<dbReference type="EMBL" id="DSKI01000092">
    <property type="protein sequence ID" value="HEB42408.1"/>
    <property type="molecule type" value="Genomic_DNA"/>
</dbReference>
<evidence type="ECO:0000256" key="2">
    <source>
        <dbReference type="ARBA" id="ARBA00023125"/>
    </source>
</evidence>
<reference evidence="6" key="1">
    <citation type="journal article" date="2020" name="mSystems">
        <title>Genome- and Community-Level Interaction Insights into Carbon Utilization and Element Cycling Functions of Hydrothermarchaeota in Hydrothermal Sediment.</title>
        <authorList>
            <person name="Zhou Z."/>
            <person name="Liu Y."/>
            <person name="Xu W."/>
            <person name="Pan J."/>
            <person name="Luo Z.H."/>
            <person name="Li M."/>
        </authorList>
    </citation>
    <scope>NUCLEOTIDE SEQUENCE [LARGE SCALE GENOMIC DNA]</scope>
    <source>
        <strain evidence="6">SpSt-243</strain>
    </source>
</reference>
<name>A0A7C1NU28_9HYPH</name>